<dbReference type="Proteomes" id="UP000008311">
    <property type="component" value="Unassembled WGS sequence"/>
</dbReference>
<organism evidence="2 3">
    <name type="scientific">Ricinus communis</name>
    <name type="common">Castor bean</name>
    <dbReference type="NCBI Taxonomy" id="3988"/>
    <lineage>
        <taxon>Eukaryota</taxon>
        <taxon>Viridiplantae</taxon>
        <taxon>Streptophyta</taxon>
        <taxon>Embryophyta</taxon>
        <taxon>Tracheophyta</taxon>
        <taxon>Spermatophyta</taxon>
        <taxon>Magnoliopsida</taxon>
        <taxon>eudicotyledons</taxon>
        <taxon>Gunneridae</taxon>
        <taxon>Pentapetalae</taxon>
        <taxon>rosids</taxon>
        <taxon>fabids</taxon>
        <taxon>Malpighiales</taxon>
        <taxon>Euphorbiaceae</taxon>
        <taxon>Acalyphoideae</taxon>
        <taxon>Acalypheae</taxon>
        <taxon>Ricinus</taxon>
    </lineage>
</organism>
<gene>
    <name evidence="2" type="ORF">RCOM_2117660</name>
</gene>
<name>B9TK61_RICCO</name>
<reference evidence="3" key="1">
    <citation type="journal article" date="2010" name="Nat. Biotechnol.">
        <title>Draft genome sequence of the oilseed species Ricinus communis.</title>
        <authorList>
            <person name="Chan A.P."/>
            <person name="Crabtree J."/>
            <person name="Zhao Q."/>
            <person name="Lorenzi H."/>
            <person name="Orvis J."/>
            <person name="Puiu D."/>
            <person name="Melake-Berhan A."/>
            <person name="Jones K.M."/>
            <person name="Redman J."/>
            <person name="Chen G."/>
            <person name="Cahoon E.B."/>
            <person name="Gedil M."/>
            <person name="Stanke M."/>
            <person name="Haas B.J."/>
            <person name="Wortman J.R."/>
            <person name="Fraser-Liggett C.M."/>
            <person name="Ravel J."/>
            <person name="Rabinowicz P.D."/>
        </authorList>
    </citation>
    <scope>NUCLEOTIDE SEQUENCE [LARGE SCALE GENOMIC DNA]</scope>
    <source>
        <strain evidence="3">cv. Hale</strain>
    </source>
</reference>
<accession>B9TK61</accession>
<evidence type="ECO:0000313" key="3">
    <source>
        <dbReference type="Proteomes" id="UP000008311"/>
    </source>
</evidence>
<keyword evidence="3" id="KW-1185">Reference proteome</keyword>
<proteinExistence type="predicted"/>
<sequence length="175" mass="18936">PQKALGECATAELANQTILQTGNRVSARVDAKPCSARWSRPGACLEQPLEQGLPKSGNELCTDLVDPLQNGIRDIVLFRTARTRHSTKGRSHHGHPGQKRRRRYGPTGANAFASTELASFGMAKDDYVEEGARLAAAARNPAFSAALEAHLESALLRRAFDTMCPPLPNSITIYS</sequence>
<evidence type="ECO:0000256" key="1">
    <source>
        <dbReference type="SAM" id="MobiDB-lite"/>
    </source>
</evidence>
<dbReference type="InParanoid" id="B9TK61"/>
<evidence type="ECO:0000313" key="2">
    <source>
        <dbReference type="EMBL" id="EEF23752.1"/>
    </source>
</evidence>
<dbReference type="AlphaFoldDB" id="B9TK61"/>
<feature type="non-terminal residue" evidence="2">
    <location>
        <position position="1"/>
    </location>
</feature>
<feature type="region of interest" description="Disordered" evidence="1">
    <location>
        <begin position="83"/>
        <end position="105"/>
    </location>
</feature>
<dbReference type="EMBL" id="EQ984760">
    <property type="protein sequence ID" value="EEF23752.1"/>
    <property type="molecule type" value="Genomic_DNA"/>
</dbReference>
<feature type="compositionally biased region" description="Basic residues" evidence="1">
    <location>
        <begin position="83"/>
        <end position="104"/>
    </location>
</feature>
<protein>
    <submittedName>
        <fullName evidence="2">Uncharacterized protein</fullName>
    </submittedName>
</protein>